<dbReference type="AlphaFoldDB" id="A0A502GQJ8"/>
<organism evidence="2 3">
    <name type="scientific">Hymenobacter nivis</name>
    <dbReference type="NCBI Taxonomy" id="1850093"/>
    <lineage>
        <taxon>Bacteria</taxon>
        <taxon>Pseudomonadati</taxon>
        <taxon>Bacteroidota</taxon>
        <taxon>Cytophagia</taxon>
        <taxon>Cytophagales</taxon>
        <taxon>Hymenobacteraceae</taxon>
        <taxon>Hymenobacter</taxon>
    </lineage>
</organism>
<dbReference type="PANTHER" id="PTHR12480">
    <property type="entry name" value="ARGININE DEMETHYLASE AND LYSYL-HYDROXYLASE JMJD"/>
    <property type="match status" value="1"/>
</dbReference>
<dbReference type="GO" id="GO:0005737">
    <property type="term" value="C:cytoplasm"/>
    <property type="evidence" value="ECO:0007669"/>
    <property type="project" value="TreeGrafter"/>
</dbReference>
<dbReference type="InterPro" id="IPR041667">
    <property type="entry name" value="Cupin_8"/>
</dbReference>
<evidence type="ECO:0000313" key="2">
    <source>
        <dbReference type="EMBL" id="TPG63560.1"/>
    </source>
</evidence>
<dbReference type="SUPFAM" id="SSF51197">
    <property type="entry name" value="Clavaminate synthase-like"/>
    <property type="match status" value="1"/>
</dbReference>
<dbReference type="InterPro" id="IPR050910">
    <property type="entry name" value="JMJD6_ArgDemeth/LysHydrox"/>
</dbReference>
<dbReference type="RefSeq" id="WP_140468361.1">
    <property type="nucleotide sequence ID" value="NZ_RCYZ01000007.1"/>
</dbReference>
<dbReference type="Pfam" id="PF13621">
    <property type="entry name" value="Cupin_8"/>
    <property type="match status" value="1"/>
</dbReference>
<reference evidence="2 3" key="1">
    <citation type="journal article" date="2019" name="Environ. Microbiol.">
        <title>Species interactions and distinct microbial communities in high Arctic permafrost affected cryosols are associated with the CH4 and CO2 gas fluxes.</title>
        <authorList>
            <person name="Altshuler I."/>
            <person name="Hamel J."/>
            <person name="Turney S."/>
            <person name="Magnuson E."/>
            <person name="Levesque R."/>
            <person name="Greer C."/>
            <person name="Whyte L.G."/>
        </authorList>
    </citation>
    <scope>NUCLEOTIDE SEQUENCE [LARGE SCALE GENOMIC DNA]</scope>
    <source>
        <strain evidence="2 3">S9.2P</strain>
    </source>
</reference>
<dbReference type="PANTHER" id="PTHR12480:SF6">
    <property type="entry name" value="2-OXOGLUTARATE AND IRON-DEPENDENT OXYGENASE JMJD4"/>
    <property type="match status" value="1"/>
</dbReference>
<dbReference type="SMART" id="SM00558">
    <property type="entry name" value="JmjC"/>
    <property type="match status" value="1"/>
</dbReference>
<accession>A0A502GQJ8</accession>
<keyword evidence="3" id="KW-1185">Reference proteome</keyword>
<dbReference type="EMBL" id="RCYZ01000007">
    <property type="protein sequence ID" value="TPG63560.1"/>
    <property type="molecule type" value="Genomic_DNA"/>
</dbReference>
<comment type="caution">
    <text evidence="2">The sequence shown here is derived from an EMBL/GenBank/DDBJ whole genome shotgun (WGS) entry which is preliminary data.</text>
</comment>
<dbReference type="GO" id="GO:0045905">
    <property type="term" value="P:positive regulation of translational termination"/>
    <property type="evidence" value="ECO:0007669"/>
    <property type="project" value="TreeGrafter"/>
</dbReference>
<evidence type="ECO:0000313" key="3">
    <source>
        <dbReference type="Proteomes" id="UP000317646"/>
    </source>
</evidence>
<dbReference type="GO" id="GO:0016706">
    <property type="term" value="F:2-oxoglutarate-dependent dioxygenase activity"/>
    <property type="evidence" value="ECO:0007669"/>
    <property type="project" value="TreeGrafter"/>
</dbReference>
<dbReference type="PROSITE" id="PS51184">
    <property type="entry name" value="JMJC"/>
    <property type="match status" value="1"/>
</dbReference>
<dbReference type="OrthoDB" id="2942327at2"/>
<evidence type="ECO:0000259" key="1">
    <source>
        <dbReference type="PROSITE" id="PS51184"/>
    </source>
</evidence>
<dbReference type="InterPro" id="IPR003347">
    <property type="entry name" value="JmjC_dom"/>
</dbReference>
<proteinExistence type="predicted"/>
<dbReference type="GO" id="GO:0043565">
    <property type="term" value="F:sequence-specific DNA binding"/>
    <property type="evidence" value="ECO:0007669"/>
    <property type="project" value="TreeGrafter"/>
</dbReference>
<dbReference type="Proteomes" id="UP000317646">
    <property type="component" value="Unassembled WGS sequence"/>
</dbReference>
<dbReference type="Gene3D" id="2.60.120.650">
    <property type="entry name" value="Cupin"/>
    <property type="match status" value="1"/>
</dbReference>
<sequence>MQEIEKLGSLSYDDFMERYLKPGIPVVLTNGAASWKSEHSFTPDFFRERFGDYTTTHEDRVYAMREILDITANSTPEHPSPYPILFEIPEQLAEFLPMVEPLHMNYAFPNWFRGKVIPYGRLGNNIHLFIGGVGNQYSLHKDMFHTNAWITQLYGEKKFVVFPRDQEALLYPHDSGFISPINILKPDYEKYPKYRQATPISVTLKPGETIFIPNGIWHTTVALSHNISLIFDQLNGHNFKAWKKDAYDYNKGKNKAKALAMYGLAHAMGSICQVSELAGNKFRDN</sequence>
<protein>
    <recommendedName>
        <fullName evidence="1">JmjC domain-containing protein</fullName>
    </recommendedName>
</protein>
<feature type="domain" description="JmjC" evidence="1">
    <location>
        <begin position="97"/>
        <end position="250"/>
    </location>
</feature>
<name>A0A502GQJ8_9BACT</name>
<gene>
    <name evidence="2" type="ORF">EAH73_15985</name>
</gene>